<evidence type="ECO:0000313" key="5">
    <source>
        <dbReference type="Proteomes" id="UP000031561"/>
    </source>
</evidence>
<feature type="domain" description="Cas10/Cmr2 second palm" evidence="3">
    <location>
        <begin position="420"/>
        <end position="589"/>
    </location>
</feature>
<dbReference type="InterPro" id="IPR013407">
    <property type="entry name" value="CRISPR-assoc_prot_Cmr2"/>
</dbReference>
<dbReference type="Pfam" id="PF22335">
    <property type="entry name" value="Cas10-Cmr2_palm2"/>
    <property type="match status" value="1"/>
</dbReference>
<proteinExistence type="predicted"/>
<sequence>MTNPKIKLSIDKAFVWCLAWGGEREPQDPNFIKQFQEGVVFPILEAQGGASSVFQSFQKLSETFPQSQAKLESTLQACPELWTQRIGLVYGGATKIKQYVFESSKLPEVRGASALLDRINLVDLPAFFGAASRQEFRDCHENPTFCKKILDWLEDCYPSLAQALIPELIIYTSGGNILAMCPPAFTQDLAAAIEKRYISETITANACAVGENFKLAEFAWGLLPDSVSDTQWVEWYLKNYRHPLVEAYFGQASNRSGYLERFQQVKSFNELVRRLANLFNQRRSGFDKDVARLSNGQLRPSRAFPPMLETHPYLHRDLNNKRGGVSRVQLPEGPIYSDPLLRKRWMGAIAKRERVSEAWFKSSEFTPWEPGKIRSWVNRFTEFLETSPLKDQYYQGLSSEGVSEALNLREVGNASIPKGYVAYIYADGNNMGGYIQRKIRSAVDYRQFSEDVSQATEESVYVALAQHLHPHTLKHLEEESTQSRNGERVHPFEILTIGGDDVLLIVPASQALAIAKTLCEEFERRLLSLNPQYQHRLEKPFRHRYLETAPTSECLLSMSAGVLLTSDTTPIYYAEFLTNQLLKSAKHYAKSFADSYQGGTIDFLVLKGVNMISSNVKSFRENGLIKKVGKNTLKLYGSPYTLHEIDGLIKTVTALKKADFPRSQLYQIRSLLEQGKKTAILNYRYFRVRLNKAGQQQLQTFFENTWCKARENEGNLAPWIQKLKDKPIYETNWRELVDLYPFISESEERPAILPQASEALR</sequence>
<reference evidence="4 5" key="1">
    <citation type="journal article" date="2015" name="Genome Announc.">
        <title>Draft Genome Sequence of Filamentous Marine Cyanobacterium Lyngbya confervoides Strain BDU141951.</title>
        <authorList>
            <person name="Chandrababunaidu M.M."/>
            <person name="Sen D."/>
            <person name="Tripathy S."/>
        </authorList>
    </citation>
    <scope>NUCLEOTIDE SEQUENCE [LARGE SCALE GENOMIC DNA]</scope>
    <source>
        <strain evidence="4 5">BDU141951</strain>
    </source>
</reference>
<dbReference type="RefSeq" id="WP_166282728.1">
    <property type="nucleotide sequence ID" value="NZ_JTHE03000077.1"/>
</dbReference>
<dbReference type="InterPro" id="IPR054767">
    <property type="entry name" value="Cas10-Cmr2_palm2"/>
</dbReference>
<dbReference type="InterPro" id="IPR043128">
    <property type="entry name" value="Rev_trsase/Diguanyl_cyclase"/>
</dbReference>
<organism evidence="4 5">
    <name type="scientific">Lyngbya confervoides BDU141951</name>
    <dbReference type="NCBI Taxonomy" id="1574623"/>
    <lineage>
        <taxon>Bacteria</taxon>
        <taxon>Bacillati</taxon>
        <taxon>Cyanobacteriota</taxon>
        <taxon>Cyanophyceae</taxon>
        <taxon>Oscillatoriophycideae</taxon>
        <taxon>Oscillatoriales</taxon>
        <taxon>Microcoleaceae</taxon>
        <taxon>Lyngbya</taxon>
    </lineage>
</organism>
<dbReference type="GO" id="GO:0051607">
    <property type="term" value="P:defense response to virus"/>
    <property type="evidence" value="ECO:0007669"/>
    <property type="project" value="UniProtKB-KW"/>
</dbReference>
<dbReference type="GO" id="GO:0000166">
    <property type="term" value="F:nucleotide binding"/>
    <property type="evidence" value="ECO:0007669"/>
    <property type="project" value="UniProtKB-KW"/>
</dbReference>
<evidence type="ECO:0000256" key="1">
    <source>
        <dbReference type="ARBA" id="ARBA00022741"/>
    </source>
</evidence>
<keyword evidence="2" id="KW-0051">Antiviral defense</keyword>
<evidence type="ECO:0000259" key="3">
    <source>
        <dbReference type="Pfam" id="PF22335"/>
    </source>
</evidence>
<keyword evidence="5" id="KW-1185">Reference proteome</keyword>
<dbReference type="Gene3D" id="3.30.70.270">
    <property type="match status" value="1"/>
</dbReference>
<name>A0ABD4T5P8_9CYAN</name>
<protein>
    <submittedName>
        <fullName evidence="4">Type III-B CRISPR-associated protein Cas10/Cmr2</fullName>
    </submittedName>
</protein>
<gene>
    <name evidence="4" type="primary">cas10</name>
    <name evidence="4" type="ORF">QQ91_0013100</name>
</gene>
<dbReference type="EMBL" id="JTHE03000077">
    <property type="protein sequence ID" value="MCM1983756.1"/>
    <property type="molecule type" value="Genomic_DNA"/>
</dbReference>
<comment type="caution">
    <text evidence="4">The sequence shown here is derived from an EMBL/GenBank/DDBJ whole genome shotgun (WGS) entry which is preliminary data.</text>
</comment>
<dbReference type="AlphaFoldDB" id="A0ABD4T5P8"/>
<evidence type="ECO:0000256" key="2">
    <source>
        <dbReference type="ARBA" id="ARBA00023118"/>
    </source>
</evidence>
<dbReference type="NCBIfam" id="TIGR02577">
    <property type="entry name" value="cas_TM1794_Cmr2"/>
    <property type="match status" value="1"/>
</dbReference>
<dbReference type="Proteomes" id="UP000031561">
    <property type="component" value="Unassembled WGS sequence"/>
</dbReference>
<keyword evidence="1" id="KW-0547">Nucleotide-binding</keyword>
<accession>A0ABD4T5P8</accession>
<evidence type="ECO:0000313" key="4">
    <source>
        <dbReference type="EMBL" id="MCM1983756.1"/>
    </source>
</evidence>